<dbReference type="EMBL" id="RJKN01000004">
    <property type="protein sequence ID" value="ROP43393.1"/>
    <property type="molecule type" value="Genomic_DNA"/>
</dbReference>
<protein>
    <submittedName>
        <fullName evidence="1">Asparaginase</fullName>
    </submittedName>
</protein>
<dbReference type="PANTHER" id="PTHR42110">
    <property type="entry name" value="L-ASPARAGINASE, PUTATIVE (AFU_ORTHOLOGUE AFUA_3G11890)-RELATED"/>
    <property type="match status" value="1"/>
</dbReference>
<dbReference type="AlphaFoldDB" id="A0A3N1HLJ4"/>
<dbReference type="Proteomes" id="UP000276232">
    <property type="component" value="Unassembled WGS sequence"/>
</dbReference>
<reference evidence="1 2" key="1">
    <citation type="journal article" date="2015" name="Stand. Genomic Sci.">
        <title>Genomic Encyclopedia of Bacterial and Archaeal Type Strains, Phase III: the genomes of soil and plant-associated and newly described type strains.</title>
        <authorList>
            <person name="Whitman W.B."/>
            <person name="Woyke T."/>
            <person name="Klenk H.P."/>
            <person name="Zhou Y."/>
            <person name="Lilburn T.G."/>
            <person name="Beck B.J."/>
            <person name="De Vos P."/>
            <person name="Vandamme P."/>
            <person name="Eisen J.A."/>
            <person name="Garrity G."/>
            <person name="Hugenholtz P."/>
            <person name="Kyrpides N.C."/>
        </authorList>
    </citation>
    <scope>NUCLEOTIDE SEQUENCE [LARGE SCALE GENOMIC DNA]</scope>
    <source>
        <strain evidence="1 2">CECT 7306</strain>
    </source>
</reference>
<comment type="caution">
    <text evidence="1">The sequence shown here is derived from an EMBL/GenBank/DDBJ whole genome shotgun (WGS) entry which is preliminary data.</text>
</comment>
<dbReference type="InterPro" id="IPR010349">
    <property type="entry name" value="Asparaginase_II"/>
</dbReference>
<keyword evidence="2" id="KW-1185">Reference proteome</keyword>
<organism evidence="1 2">
    <name type="scientific">Pseudokineococcus lusitanus</name>
    <dbReference type="NCBI Taxonomy" id="763993"/>
    <lineage>
        <taxon>Bacteria</taxon>
        <taxon>Bacillati</taxon>
        <taxon>Actinomycetota</taxon>
        <taxon>Actinomycetes</taxon>
        <taxon>Kineosporiales</taxon>
        <taxon>Kineosporiaceae</taxon>
        <taxon>Pseudokineococcus</taxon>
    </lineage>
</organism>
<dbReference type="RefSeq" id="WP_123380041.1">
    <property type="nucleotide sequence ID" value="NZ_RJKN01000004.1"/>
</dbReference>
<name>A0A3N1HLJ4_9ACTN</name>
<proteinExistence type="predicted"/>
<dbReference type="InParanoid" id="A0A3N1HLJ4"/>
<dbReference type="Pfam" id="PF06089">
    <property type="entry name" value="Asparaginase_II"/>
    <property type="match status" value="1"/>
</dbReference>
<dbReference type="PANTHER" id="PTHR42110:SF1">
    <property type="entry name" value="L-ASPARAGINASE, PUTATIVE (AFU_ORTHOLOGUE AFUA_3G11890)-RELATED"/>
    <property type="match status" value="1"/>
</dbReference>
<sequence>MTTTSAPGPLAGAVPIALVRRGDVVESAHHGHVVLLGPDGDVVGGLGDPDALVLPRSCLKPLQALAMLRSGLRLGGDLLALATASHSGEDFHRDGARRVLASVGRDETSLANTPDLPLDEHLRATWTAEGRAPERLAQNCSGKHAAMVATCVAAGWPVEGYLDPDHPLQRAVLATVRDAAGRPGVPAAGHVTTDGCGTPLPTVPLSGLAQAFAGLATAGRGTPGHALAEAVRDFPVWVGGTTRDVTALLRGVPGLVAKDGAESVYAAALPDGRAVALKVLDGGDRARRVAMAAALTALGVDAPVVAEQATAPVLGHGEVVGEVVGVPVPLR</sequence>
<gene>
    <name evidence="1" type="ORF">EDC03_1999</name>
</gene>
<accession>A0A3N1HLJ4</accession>
<evidence type="ECO:0000313" key="1">
    <source>
        <dbReference type="EMBL" id="ROP43393.1"/>
    </source>
</evidence>
<dbReference type="OrthoDB" id="9780674at2"/>
<evidence type="ECO:0000313" key="2">
    <source>
        <dbReference type="Proteomes" id="UP000276232"/>
    </source>
</evidence>